<gene>
    <name evidence="1" type="ORF">ACFPFO_16765</name>
</gene>
<reference evidence="1 2" key="1">
    <citation type="journal article" date="2019" name="Int. J. Syst. Evol. Microbiol.">
        <title>The Global Catalogue of Microorganisms (GCM) 10K type strain sequencing project: providing services to taxonomists for standard genome sequencing and annotation.</title>
        <authorList>
            <consortium name="The Broad Institute Genomics Platform"/>
            <consortium name="The Broad Institute Genome Sequencing Center for Infectious Disease"/>
            <person name="Wu L."/>
            <person name="Ma J."/>
        </authorList>
    </citation>
    <scope>NUCLEOTIDE SEQUENCE [LARGE SCALE GENOMIC DNA]</scope>
    <source>
        <strain evidence="1 2">CGMCC 1.15824</strain>
    </source>
</reference>
<proteinExistence type="predicted"/>
<organism evidence="1 2">
    <name type="scientific">Saliphagus infecundisoli</name>
    <dbReference type="NCBI Taxonomy" id="1849069"/>
    <lineage>
        <taxon>Archaea</taxon>
        <taxon>Methanobacteriati</taxon>
        <taxon>Methanobacteriota</taxon>
        <taxon>Stenosarchaea group</taxon>
        <taxon>Halobacteria</taxon>
        <taxon>Halobacteriales</taxon>
        <taxon>Natrialbaceae</taxon>
        <taxon>Saliphagus</taxon>
    </lineage>
</organism>
<keyword evidence="2" id="KW-1185">Reference proteome</keyword>
<dbReference type="RefSeq" id="WP_224829173.1">
    <property type="nucleotide sequence ID" value="NZ_JAIVEF010000017.1"/>
</dbReference>
<evidence type="ECO:0000313" key="1">
    <source>
        <dbReference type="EMBL" id="MFC4989377.1"/>
    </source>
</evidence>
<protein>
    <submittedName>
        <fullName evidence="1">Uncharacterized protein</fullName>
    </submittedName>
</protein>
<accession>A0ABD5QK31</accession>
<sequence length="440" mass="46897">MSDDADPFLLPAGDVDTTFDVDLTSETVLLEGEDLTALETYDLETHQYIFDADRLRSSGVDFEEGSVLWISGLALRRVNSVEERGSTLVVDTEFASLNEAISDGTVGWDADLGFTSSYTSEQFDRVAAEDSVLGSSNSLGVSPASSTVALADVAVTNRAGEVMGRPTFQRVQNGDREVLQLEFTQGTTDYVFGLTPMGDEVRLKAEMTSPSGSEANLRFTGIGTAKAVRATGQVEYADSELTAMDVEANQLEGEIEIDIAAAGSGVEEETEIPLPGGFMFRHIFMVGAIPITVTTSIELKARINVVSNASATATSRFSFGGDTGFVYDGTEVVPEAAIGTLKIDPESADSGAYFGQPVHAGFGIIFPRVSISVFDQLLIPYVQVGMALNTSLSWGPVCKRSYIQLIVQAGYDLTILGVNLAAHETTLAEETTEGDQEGCE</sequence>
<comment type="caution">
    <text evidence="1">The sequence shown here is derived from an EMBL/GenBank/DDBJ whole genome shotgun (WGS) entry which is preliminary data.</text>
</comment>
<dbReference type="EMBL" id="JBHSJG010000047">
    <property type="protein sequence ID" value="MFC4989377.1"/>
    <property type="molecule type" value="Genomic_DNA"/>
</dbReference>
<evidence type="ECO:0000313" key="2">
    <source>
        <dbReference type="Proteomes" id="UP001595925"/>
    </source>
</evidence>
<dbReference type="AlphaFoldDB" id="A0ABD5QK31"/>
<dbReference type="Proteomes" id="UP001595925">
    <property type="component" value="Unassembled WGS sequence"/>
</dbReference>
<name>A0ABD5QK31_9EURY</name>